<dbReference type="GO" id="GO:0016020">
    <property type="term" value="C:membrane"/>
    <property type="evidence" value="ECO:0007669"/>
    <property type="project" value="UniProtKB-SubCell"/>
</dbReference>
<evidence type="ECO:0000256" key="1">
    <source>
        <dbReference type="ARBA" id="ARBA00004141"/>
    </source>
</evidence>
<dbReference type="SUPFAM" id="SSF52091">
    <property type="entry name" value="SpoIIaa-like"/>
    <property type="match status" value="1"/>
</dbReference>
<comment type="subcellular location">
    <subcellularLocation>
        <location evidence="1">Membrane</location>
        <topology evidence="1">Multi-pass membrane protein</topology>
    </subcellularLocation>
</comment>
<evidence type="ECO:0000313" key="8">
    <source>
        <dbReference type="Proteomes" id="UP000306223"/>
    </source>
</evidence>
<dbReference type="InterPro" id="IPR036513">
    <property type="entry name" value="STAS_dom_sf"/>
</dbReference>
<feature type="transmembrane region" description="Helical" evidence="5">
    <location>
        <begin position="50"/>
        <end position="71"/>
    </location>
</feature>
<feature type="transmembrane region" description="Helical" evidence="5">
    <location>
        <begin position="375"/>
        <end position="405"/>
    </location>
</feature>
<feature type="transmembrane region" description="Helical" evidence="5">
    <location>
        <begin position="77"/>
        <end position="107"/>
    </location>
</feature>
<feature type="domain" description="STAS" evidence="6">
    <location>
        <begin position="425"/>
        <end position="503"/>
    </location>
</feature>
<sequence>MQGCPMGYRPAFLDVSIDLRDLQAGLTVAIVALPLSLAIAIASGVGPDRGLVTAIVGGFLVSAMGGTRHQIGGPAGAFIVLVAGCVAAIGVDGLILATMLSGLMLAALGVLRLGGVIRLVPYPVIVGFTAGIAVIIAASQLRDLLGLTPAAPEPGLLIPKLAALWQVRDTLTPAAAAIAALTIAVILACQRFAPRVPAMLVGIVAATLMAQILPAPSVFDRFGALPSGLPMPILPMPDWAAVQAALPFALAFTLLGAIESLLSAMVADQMSGSRMRPDDELIGQGLANIGAGLFGGFCTTGTIARTATNVKAGSRGPASGMIHAGLLLGFLMLAAPLVGAIPLAGLAGLLMLVSWKMIEWHAIASLIRIDRAEAGIMAATFLGVILHDLIMGILIGMALTGLLFIARMAHQGMAHPPATLPAEDPDRMVIHLSGPVFFGSVARIEGVLARINAQPRLLVLDMAQVTLIDRSGAQMIRDLSDRMGPRGTRVLAMGASPAVRAALADSVALAEPCERIYKTD</sequence>
<evidence type="ECO:0000256" key="2">
    <source>
        <dbReference type="ARBA" id="ARBA00022692"/>
    </source>
</evidence>
<evidence type="ECO:0000256" key="5">
    <source>
        <dbReference type="SAM" id="Phobius"/>
    </source>
</evidence>
<accession>A0A4V5MTX5</accession>
<keyword evidence="3 5" id="KW-1133">Transmembrane helix</keyword>
<organism evidence="7 8">
    <name type="scientific">Paracoccus hibiscisoli</name>
    <dbReference type="NCBI Taxonomy" id="2023261"/>
    <lineage>
        <taxon>Bacteria</taxon>
        <taxon>Pseudomonadati</taxon>
        <taxon>Pseudomonadota</taxon>
        <taxon>Alphaproteobacteria</taxon>
        <taxon>Rhodobacterales</taxon>
        <taxon>Paracoccaceae</taxon>
        <taxon>Paracoccus</taxon>
    </lineage>
</organism>
<gene>
    <name evidence="7" type="ORF">FA740_05860</name>
</gene>
<keyword evidence="4 5" id="KW-0472">Membrane</keyword>
<evidence type="ECO:0000256" key="4">
    <source>
        <dbReference type="ARBA" id="ARBA00023136"/>
    </source>
</evidence>
<dbReference type="InterPro" id="IPR011547">
    <property type="entry name" value="SLC26A/SulP_dom"/>
</dbReference>
<proteinExistence type="predicted"/>
<dbReference type="Pfam" id="PF01740">
    <property type="entry name" value="STAS"/>
    <property type="match status" value="1"/>
</dbReference>
<feature type="transmembrane region" description="Helical" evidence="5">
    <location>
        <begin position="325"/>
        <end position="355"/>
    </location>
</feature>
<dbReference type="Gene3D" id="3.30.750.24">
    <property type="entry name" value="STAS domain"/>
    <property type="match status" value="1"/>
</dbReference>
<dbReference type="Proteomes" id="UP000306223">
    <property type="component" value="Unassembled WGS sequence"/>
</dbReference>
<feature type="transmembrane region" description="Helical" evidence="5">
    <location>
        <begin position="22"/>
        <end position="43"/>
    </location>
</feature>
<name>A0A4V5MTX5_9RHOB</name>
<protein>
    <submittedName>
        <fullName evidence="7">SulP family inorganic anion transporter</fullName>
    </submittedName>
</protein>
<feature type="transmembrane region" description="Helical" evidence="5">
    <location>
        <begin position="239"/>
        <end position="267"/>
    </location>
</feature>
<dbReference type="GO" id="GO:0055085">
    <property type="term" value="P:transmembrane transport"/>
    <property type="evidence" value="ECO:0007669"/>
    <property type="project" value="InterPro"/>
</dbReference>
<dbReference type="InterPro" id="IPR001902">
    <property type="entry name" value="SLC26A/SulP_fam"/>
</dbReference>
<dbReference type="PROSITE" id="PS50801">
    <property type="entry name" value="STAS"/>
    <property type="match status" value="1"/>
</dbReference>
<dbReference type="PANTHER" id="PTHR11814">
    <property type="entry name" value="SULFATE TRANSPORTER"/>
    <property type="match status" value="1"/>
</dbReference>
<keyword evidence="8" id="KW-1185">Reference proteome</keyword>
<dbReference type="OrthoDB" id="9769739at2"/>
<feature type="transmembrane region" description="Helical" evidence="5">
    <location>
        <begin position="171"/>
        <end position="189"/>
    </location>
</feature>
<comment type="caution">
    <text evidence="7">The sequence shown here is derived from an EMBL/GenBank/DDBJ whole genome shotgun (WGS) entry which is preliminary data.</text>
</comment>
<dbReference type="InterPro" id="IPR002645">
    <property type="entry name" value="STAS_dom"/>
</dbReference>
<dbReference type="Pfam" id="PF00916">
    <property type="entry name" value="Sulfate_transp"/>
    <property type="match status" value="1"/>
</dbReference>
<feature type="transmembrane region" description="Helical" evidence="5">
    <location>
        <begin position="196"/>
        <end position="219"/>
    </location>
</feature>
<dbReference type="AlphaFoldDB" id="A0A4V5MTX5"/>
<reference evidence="7 8" key="1">
    <citation type="submission" date="2019-04" db="EMBL/GenBank/DDBJ databases">
        <authorList>
            <person name="Li J."/>
        </authorList>
    </citation>
    <scope>NUCLEOTIDE SEQUENCE [LARGE SCALE GENOMIC DNA]</scope>
    <source>
        <strain evidence="7 8">CCTCC AB2016182</strain>
    </source>
</reference>
<feature type="transmembrane region" description="Helical" evidence="5">
    <location>
        <begin position="119"/>
        <end position="139"/>
    </location>
</feature>
<evidence type="ECO:0000256" key="3">
    <source>
        <dbReference type="ARBA" id="ARBA00022989"/>
    </source>
</evidence>
<evidence type="ECO:0000259" key="6">
    <source>
        <dbReference type="PROSITE" id="PS50801"/>
    </source>
</evidence>
<evidence type="ECO:0000313" key="7">
    <source>
        <dbReference type="EMBL" id="TJZ85918.1"/>
    </source>
</evidence>
<keyword evidence="2 5" id="KW-0812">Transmembrane</keyword>
<dbReference type="EMBL" id="SUNH01000007">
    <property type="protein sequence ID" value="TJZ85918.1"/>
    <property type="molecule type" value="Genomic_DNA"/>
</dbReference>
<dbReference type="CDD" id="cd07042">
    <property type="entry name" value="STAS_SulP_like_sulfate_transporter"/>
    <property type="match status" value="1"/>
</dbReference>